<reference evidence="4" key="1">
    <citation type="submission" date="2025-08" db="UniProtKB">
        <authorList>
            <consortium name="RefSeq"/>
        </authorList>
    </citation>
    <scope>IDENTIFICATION</scope>
</reference>
<dbReference type="SUPFAM" id="SSF57756">
    <property type="entry name" value="Retrovirus zinc finger-like domains"/>
    <property type="match status" value="1"/>
</dbReference>
<dbReference type="GO" id="GO:0008270">
    <property type="term" value="F:zinc ion binding"/>
    <property type="evidence" value="ECO:0007669"/>
    <property type="project" value="UniProtKB-KW"/>
</dbReference>
<name>A0A1S3WZ75_TOBAC</name>
<dbReference type="PaxDb" id="4097-A0A1S3WZ75"/>
<protein>
    <recommendedName>
        <fullName evidence="3">CCHC-type domain-containing protein</fullName>
    </recommendedName>
</protein>
<gene>
    <name evidence="4" type="primary">LOC107759424</name>
</gene>
<accession>A0A1S3WZ75</accession>
<feature type="compositionally biased region" description="Polar residues" evidence="2">
    <location>
        <begin position="52"/>
        <end position="63"/>
    </location>
</feature>
<organism evidence="4">
    <name type="scientific">Nicotiana tabacum</name>
    <name type="common">Common tobacco</name>
    <dbReference type="NCBI Taxonomy" id="4097"/>
    <lineage>
        <taxon>Eukaryota</taxon>
        <taxon>Viridiplantae</taxon>
        <taxon>Streptophyta</taxon>
        <taxon>Embryophyta</taxon>
        <taxon>Tracheophyta</taxon>
        <taxon>Spermatophyta</taxon>
        <taxon>Magnoliopsida</taxon>
        <taxon>eudicotyledons</taxon>
        <taxon>Gunneridae</taxon>
        <taxon>Pentapetalae</taxon>
        <taxon>asterids</taxon>
        <taxon>lamiids</taxon>
        <taxon>Solanales</taxon>
        <taxon>Solanaceae</taxon>
        <taxon>Nicotianoideae</taxon>
        <taxon>Nicotianeae</taxon>
        <taxon>Nicotiana</taxon>
    </lineage>
</organism>
<feature type="region of interest" description="Disordered" evidence="2">
    <location>
        <begin position="42"/>
        <end position="63"/>
    </location>
</feature>
<keyword evidence="1" id="KW-0862">Zinc</keyword>
<evidence type="ECO:0000313" key="4">
    <source>
        <dbReference type="RefSeq" id="XP_016432853.1"/>
    </source>
</evidence>
<dbReference type="InterPro" id="IPR001878">
    <property type="entry name" value="Znf_CCHC"/>
</dbReference>
<keyword evidence="1" id="KW-0863">Zinc-finger</keyword>
<dbReference type="RefSeq" id="XP_016432853.1">
    <property type="nucleotide sequence ID" value="XM_016577367.1"/>
</dbReference>
<dbReference type="KEGG" id="nta:107759424"/>
<dbReference type="OrthoDB" id="1978497at2759"/>
<sequence>MLESSYRPPAIQGSFSGYSGHQASSSAYFSAMPESSYLPPAIQGPFGGYSDHQGQISGQQSTAPRGCYECGDLSHMKRHCPNLRGKAVQQGQQPMIIAPVAALAVRPPRGRGQVGRGHPKGGG</sequence>
<evidence type="ECO:0000256" key="1">
    <source>
        <dbReference type="PROSITE-ProRule" id="PRU00047"/>
    </source>
</evidence>
<proteinExistence type="predicted"/>
<dbReference type="AlphaFoldDB" id="A0A1S3WZ75"/>
<evidence type="ECO:0000259" key="3">
    <source>
        <dbReference type="PROSITE" id="PS50158"/>
    </source>
</evidence>
<dbReference type="PROSITE" id="PS50158">
    <property type="entry name" value="ZF_CCHC"/>
    <property type="match status" value="1"/>
</dbReference>
<dbReference type="GO" id="GO:0003676">
    <property type="term" value="F:nucleic acid binding"/>
    <property type="evidence" value="ECO:0007669"/>
    <property type="project" value="InterPro"/>
</dbReference>
<feature type="domain" description="CCHC-type" evidence="3">
    <location>
        <begin position="67"/>
        <end position="82"/>
    </location>
</feature>
<dbReference type="InterPro" id="IPR036875">
    <property type="entry name" value="Znf_CCHC_sf"/>
</dbReference>
<evidence type="ECO:0000256" key="2">
    <source>
        <dbReference type="SAM" id="MobiDB-lite"/>
    </source>
</evidence>
<keyword evidence="1" id="KW-0479">Metal-binding</keyword>